<organism evidence="2 3">
    <name type="scientific">Xanthobacter autotrophicus</name>
    <dbReference type="NCBI Taxonomy" id="280"/>
    <lineage>
        <taxon>Bacteria</taxon>
        <taxon>Pseudomonadati</taxon>
        <taxon>Pseudomonadota</taxon>
        <taxon>Alphaproteobacteria</taxon>
        <taxon>Hyphomicrobiales</taxon>
        <taxon>Xanthobacteraceae</taxon>
        <taxon>Xanthobacter</taxon>
    </lineage>
</organism>
<comment type="caution">
    <text evidence="2">The sequence shown here is derived from an EMBL/GenBank/DDBJ whole genome shotgun (WGS) entry which is preliminary data.</text>
</comment>
<dbReference type="Proteomes" id="UP000305131">
    <property type="component" value="Unassembled WGS sequence"/>
</dbReference>
<dbReference type="OrthoDB" id="149299at2"/>
<evidence type="ECO:0000256" key="1">
    <source>
        <dbReference type="SAM" id="MobiDB-lite"/>
    </source>
</evidence>
<sequence length="160" mass="17790">MALRIVPEGGWPPIPQKTAHPDRARKPARERGRQEDPAHLALIRKLPCLVTGSRERIEAAHIRMSDAAMGKRNAGVGAKPSDCWTVPLSAEKHREQHEGNERWFWERHGINPLRVAERLYDLSVALRGLGRPEAEIVQALTAIVNKARAEATGEPIGRGK</sequence>
<dbReference type="EMBL" id="VAUP01000015">
    <property type="protein sequence ID" value="TLX44125.1"/>
    <property type="molecule type" value="Genomic_DNA"/>
</dbReference>
<proteinExistence type="predicted"/>
<accession>A0A6C1KIV9</accession>
<dbReference type="InterPro" id="IPR010373">
    <property type="entry name" value="DUF968"/>
</dbReference>
<reference evidence="2 3" key="1">
    <citation type="submission" date="2019-05" db="EMBL/GenBank/DDBJ databases">
        <authorList>
            <person name="Zhou X."/>
        </authorList>
    </citation>
    <scope>NUCLEOTIDE SEQUENCE [LARGE SCALE GENOMIC DNA]</scope>
    <source>
        <strain evidence="2 3">DSM 432</strain>
    </source>
</reference>
<protein>
    <submittedName>
        <fullName evidence="2">DUF968 domain-containing protein</fullName>
    </submittedName>
</protein>
<dbReference type="AlphaFoldDB" id="A0A6C1KIV9"/>
<feature type="compositionally biased region" description="Basic and acidic residues" evidence="1">
    <location>
        <begin position="19"/>
        <end position="37"/>
    </location>
</feature>
<gene>
    <name evidence="2" type="ORF">FBQ73_07285</name>
</gene>
<name>A0A6C1KIV9_XANAU</name>
<feature type="region of interest" description="Disordered" evidence="1">
    <location>
        <begin position="1"/>
        <end position="37"/>
    </location>
</feature>
<dbReference type="Pfam" id="PF06147">
    <property type="entry name" value="DUF968"/>
    <property type="match status" value="1"/>
</dbReference>
<evidence type="ECO:0000313" key="3">
    <source>
        <dbReference type="Proteomes" id="UP000305131"/>
    </source>
</evidence>
<evidence type="ECO:0000313" key="2">
    <source>
        <dbReference type="EMBL" id="TLX44125.1"/>
    </source>
</evidence>